<evidence type="ECO:0000313" key="1">
    <source>
        <dbReference type="EMBL" id="CAD6499542.1"/>
    </source>
</evidence>
<dbReference type="Proteomes" id="UP000683417">
    <property type="component" value="Unassembled WGS sequence"/>
</dbReference>
<reference evidence="1" key="1">
    <citation type="submission" date="2020-10" db="EMBL/GenBank/DDBJ databases">
        <authorList>
            <person name="Muller C M."/>
        </authorList>
    </citation>
    <scope>NUCLEOTIDE SEQUENCE</scope>
    <source>
        <strain evidence="1">THUN-12</strain>
    </source>
</reference>
<evidence type="ECO:0000313" key="2">
    <source>
        <dbReference type="Proteomes" id="UP000683417"/>
    </source>
</evidence>
<sequence>MRSTNSMTDG</sequence>
<dbReference type="EMBL" id="CAJHIT010000002">
    <property type="protein sequence ID" value="CAD6499542.1"/>
    <property type="molecule type" value="Genomic_DNA"/>
</dbReference>
<gene>
    <name evidence="1" type="ORF">BGTH12_LOCUS900</name>
</gene>
<comment type="caution">
    <text evidence="1">The sequence shown here is derived from an EMBL/GenBank/DDBJ whole genome shotgun (WGS) entry which is preliminary data.</text>
</comment>
<name>A0A9W4CW92_BLUGR</name>
<protein>
    <submittedName>
        <fullName evidence="1">BgTH12-03653</fullName>
    </submittedName>
</protein>
<proteinExistence type="predicted"/>
<accession>A0A9W4CW92</accession>
<organism evidence="1 2">
    <name type="scientific">Blumeria graminis f. sp. triticale</name>
    <dbReference type="NCBI Taxonomy" id="1689686"/>
    <lineage>
        <taxon>Eukaryota</taxon>
        <taxon>Fungi</taxon>
        <taxon>Dikarya</taxon>
        <taxon>Ascomycota</taxon>
        <taxon>Pezizomycotina</taxon>
        <taxon>Leotiomycetes</taxon>
        <taxon>Erysiphales</taxon>
        <taxon>Erysiphaceae</taxon>
        <taxon>Blumeria</taxon>
    </lineage>
</organism>